<dbReference type="Pfam" id="PF00264">
    <property type="entry name" value="Tyrosinase"/>
    <property type="match status" value="1"/>
</dbReference>
<dbReference type="PANTHER" id="PTHR11474:SF76">
    <property type="entry name" value="SHKT DOMAIN-CONTAINING PROTEIN"/>
    <property type="match status" value="1"/>
</dbReference>
<dbReference type="GO" id="GO:0046872">
    <property type="term" value="F:metal ion binding"/>
    <property type="evidence" value="ECO:0007669"/>
    <property type="project" value="UniProtKB-KW"/>
</dbReference>
<dbReference type="EMBL" id="JACIIZ010000016">
    <property type="protein sequence ID" value="MBB6254227.1"/>
    <property type="molecule type" value="Genomic_DNA"/>
</dbReference>
<dbReference type="InterPro" id="IPR006311">
    <property type="entry name" value="TAT_signal"/>
</dbReference>
<evidence type="ECO:0000256" key="1">
    <source>
        <dbReference type="ARBA" id="ARBA00022723"/>
    </source>
</evidence>
<dbReference type="PROSITE" id="PS00497">
    <property type="entry name" value="TYROSINASE_1"/>
    <property type="match status" value="1"/>
</dbReference>
<dbReference type="Gene3D" id="1.10.1280.10">
    <property type="entry name" value="Di-copper center containing domain from catechol oxidase"/>
    <property type="match status" value="1"/>
</dbReference>
<feature type="chain" id="PRO_5031551277" evidence="3">
    <location>
        <begin position="35"/>
        <end position="543"/>
    </location>
</feature>
<dbReference type="PROSITE" id="PS51318">
    <property type="entry name" value="TAT"/>
    <property type="match status" value="1"/>
</dbReference>
<proteinExistence type="predicted"/>
<feature type="domain" description="Tyrosinase copper-binding" evidence="5">
    <location>
        <begin position="311"/>
        <end position="322"/>
    </location>
</feature>
<dbReference type="InterPro" id="IPR002227">
    <property type="entry name" value="Tyrosinase_Cu-bd"/>
</dbReference>
<dbReference type="GO" id="GO:0004503">
    <property type="term" value="F:tyrosinase activity"/>
    <property type="evidence" value="ECO:0007669"/>
    <property type="project" value="UniProtKB-EC"/>
</dbReference>
<reference evidence="6 7" key="1">
    <citation type="submission" date="2020-08" db="EMBL/GenBank/DDBJ databases">
        <title>Genomic Encyclopedia of Type Strains, Phase IV (KMG-IV): sequencing the most valuable type-strain genomes for metagenomic binning, comparative biology and taxonomic classification.</title>
        <authorList>
            <person name="Goeker M."/>
        </authorList>
    </citation>
    <scope>NUCLEOTIDE SEQUENCE [LARGE SCALE GENOMIC DNA]</scope>
    <source>
        <strain evidence="6 7">DSM 22198</strain>
    </source>
</reference>
<keyword evidence="1" id="KW-0479">Metal-binding</keyword>
<evidence type="ECO:0000256" key="3">
    <source>
        <dbReference type="SAM" id="SignalP"/>
    </source>
</evidence>
<gene>
    <name evidence="6" type="ORF">FHS74_004813</name>
</gene>
<keyword evidence="7" id="KW-1185">Reference proteome</keyword>
<dbReference type="AlphaFoldDB" id="A0A7X0B1W6"/>
<evidence type="ECO:0000259" key="4">
    <source>
        <dbReference type="PROSITE" id="PS00497"/>
    </source>
</evidence>
<protein>
    <submittedName>
        <fullName evidence="6">Tyrosinase</fullName>
        <ecNumber evidence="6">1.14.18.1</ecNumber>
    </submittedName>
</protein>
<dbReference type="InterPro" id="IPR050316">
    <property type="entry name" value="Tyrosinase/Hemocyanin"/>
</dbReference>
<keyword evidence="6" id="KW-0560">Oxidoreductase</keyword>
<evidence type="ECO:0000259" key="5">
    <source>
        <dbReference type="PROSITE" id="PS00498"/>
    </source>
</evidence>
<evidence type="ECO:0000313" key="7">
    <source>
        <dbReference type="Proteomes" id="UP000539175"/>
    </source>
</evidence>
<accession>A0A7X0B1W6</accession>
<feature type="domain" description="Tyrosinase copper-binding" evidence="4">
    <location>
        <begin position="86"/>
        <end position="103"/>
    </location>
</feature>
<keyword evidence="3" id="KW-0732">Signal</keyword>
<dbReference type="RefSeq" id="WP_211106519.1">
    <property type="nucleotide sequence ID" value="NZ_JACIIZ010000016.1"/>
</dbReference>
<name>A0A7X0B1W6_9PROT</name>
<sequence length="543" mass="58875">MRSTNPAHFSRRTFLATTAAAAGLSALPTAPAHAAAKYRRYNVTSAEGQKALASYAKAVEIMIKLPPSDPRNWFRNAFIHMMDCPHGNWWFFIWHRGYLGYFEQTIRALSGDDTFAIPYWDWTELPRIPKEMFDGPLDPTHHMYEPYTHNLAVFTAYIQPTLKSYWATLTPAQQAQLNARGYQTFGDMWNDVTAYVPSMQTGVTGNVAFAPTCGARYLSPDNPKLDARTTKAVSAPTVGAGLKPTLFYDADITKSFTSSKTPSHNTAPSGSTKFSILEGQPHNLTHNCIGGVGALDPGPYGNMTNNLSPVDPIFFLHHSNMDRLWEVWTNKQKRLKLPYLPTGPDLVTLGQEPFLFYVNAEGQYVGTTTAKDFFSTDRFDYDYQPGFGDQLDLPAPRTAVAAAAASSFKGTLKGKAATMTVSRTAAASHQAAAVPELALEITLPHPSGGTGGRAFDVLVNAPPGTTEVTPDSPYYAGTISFFGSLMPGMKMSADATFVIPLPTTLTALQSPGANGAALTVQLVPVDGHAEETPAIKEASVKTL</sequence>
<dbReference type="SUPFAM" id="SSF48056">
    <property type="entry name" value="Di-copper centre-containing domain"/>
    <property type="match status" value="1"/>
</dbReference>
<dbReference type="PRINTS" id="PR00092">
    <property type="entry name" value="TYROSINASE"/>
</dbReference>
<comment type="caution">
    <text evidence="6">The sequence shown here is derived from an EMBL/GenBank/DDBJ whole genome shotgun (WGS) entry which is preliminary data.</text>
</comment>
<feature type="signal peptide" evidence="3">
    <location>
        <begin position="1"/>
        <end position="34"/>
    </location>
</feature>
<dbReference type="PROSITE" id="PS00498">
    <property type="entry name" value="TYROSINASE_2"/>
    <property type="match status" value="1"/>
</dbReference>
<keyword evidence="2" id="KW-0186">Copper</keyword>
<evidence type="ECO:0000256" key="2">
    <source>
        <dbReference type="ARBA" id="ARBA00023008"/>
    </source>
</evidence>
<dbReference type="Proteomes" id="UP000539175">
    <property type="component" value="Unassembled WGS sequence"/>
</dbReference>
<evidence type="ECO:0000313" key="6">
    <source>
        <dbReference type="EMBL" id="MBB6254227.1"/>
    </source>
</evidence>
<organism evidence="6 7">
    <name type="scientific">Nitrospirillum iridis</name>
    <dbReference type="NCBI Taxonomy" id="765888"/>
    <lineage>
        <taxon>Bacteria</taxon>
        <taxon>Pseudomonadati</taxon>
        <taxon>Pseudomonadota</taxon>
        <taxon>Alphaproteobacteria</taxon>
        <taxon>Rhodospirillales</taxon>
        <taxon>Azospirillaceae</taxon>
        <taxon>Nitrospirillum</taxon>
    </lineage>
</organism>
<dbReference type="EC" id="1.14.18.1" evidence="6"/>
<dbReference type="InterPro" id="IPR008922">
    <property type="entry name" value="Di-copper_centre_dom_sf"/>
</dbReference>
<dbReference type="PANTHER" id="PTHR11474">
    <property type="entry name" value="TYROSINASE FAMILY MEMBER"/>
    <property type="match status" value="1"/>
</dbReference>